<dbReference type="CDD" id="cd05398">
    <property type="entry name" value="NT_ClassII-CCAase"/>
    <property type="match status" value="1"/>
</dbReference>
<dbReference type="SUPFAM" id="SSF64182">
    <property type="entry name" value="DHH phosphoesterases"/>
    <property type="match status" value="1"/>
</dbReference>
<dbReference type="SUPFAM" id="SSF54631">
    <property type="entry name" value="CBS-domain pair"/>
    <property type="match status" value="1"/>
</dbReference>
<dbReference type="CDD" id="cd04595">
    <property type="entry name" value="CBS_pair_DHH_polyA_Pol_assoc"/>
    <property type="match status" value="1"/>
</dbReference>
<reference evidence="15 16" key="1">
    <citation type="submission" date="2022-04" db="EMBL/GenBank/DDBJ databases">
        <title>Positive selection, recombination, and allopatry shape intraspecific diversity of widespread and dominant cyanobacteria.</title>
        <authorList>
            <person name="Wei J."/>
            <person name="Shu W."/>
            <person name="Hu C."/>
        </authorList>
    </citation>
    <scope>NUCLEOTIDE SEQUENCE [LARGE SCALE GENOMIC DNA]</scope>
    <source>
        <strain evidence="15 16">AS-A4</strain>
    </source>
</reference>
<keyword evidence="4 12" id="KW-0808">Transferase</keyword>
<dbReference type="PROSITE" id="PS51371">
    <property type="entry name" value="CBS"/>
    <property type="match status" value="2"/>
</dbReference>
<comment type="cofactor">
    <cofactor evidence="1">
        <name>Mg(2+)</name>
        <dbReference type="ChEBI" id="CHEBI:18420"/>
    </cofactor>
</comment>
<keyword evidence="9" id="KW-0460">Magnesium</keyword>
<evidence type="ECO:0000313" key="15">
    <source>
        <dbReference type="EMBL" id="MEP1062491.1"/>
    </source>
</evidence>
<dbReference type="Gene3D" id="3.30.460.10">
    <property type="entry name" value="Beta Polymerase, domain 2"/>
    <property type="match status" value="1"/>
</dbReference>
<feature type="compositionally biased region" description="Basic and acidic residues" evidence="13">
    <location>
        <begin position="466"/>
        <end position="488"/>
    </location>
</feature>
<dbReference type="InterPro" id="IPR038763">
    <property type="entry name" value="DHH_sf"/>
</dbReference>
<dbReference type="Gene3D" id="3.10.580.10">
    <property type="entry name" value="CBS-domain"/>
    <property type="match status" value="1"/>
</dbReference>
<evidence type="ECO:0000256" key="4">
    <source>
        <dbReference type="ARBA" id="ARBA00022679"/>
    </source>
</evidence>
<feature type="domain" description="CBS" evidence="14">
    <location>
        <begin position="415"/>
        <end position="470"/>
    </location>
</feature>
<keyword evidence="8" id="KW-0547">Nucleotide-binding</keyword>
<sequence length="1018" mass="111749">MDLILCHTTADFDTLGAAVGLSRLLPGSRIVLAGGAHAAVRDFLALHRDEYALIERRSVNPDQIRTIAVVDTQVRDRLGAVAEWLALPDITIAVYDHHLGMESDIAATQCHVEAVGATTTLMVEQLQAQQLTPTAAEATVMALGIHVDTGSLTFDQTTPRDARALAWLMEQGASLRAIAHYAEPGLAPALQPLLTTALHDLQTETVRGSTIGWIILTLDSFVPGLSSLASHLMQLTDVDALLLAAHYAKKAADHSPTNESSDKQRSEEQQADDQQAGDQRLEEYNERALTVIGRSHIDGTDLNALFQPIGGGGHPRAASVNLHQVNPEATLAQLVTQLKAQIPQPLTARVLMSSPVRTIRPETSIAEAQRLLIRYGHSGLSVVNEAGQLLGIISRRDLDLALHHGFSHAPVKGYMTTNLKTIAPDTSLPAIEALMVTYNIGRLPVLDQGNLVGIVTRTDVLRQLHRQDGERGRWREEGDKERGKRGDVEPLPSKLRSTLDEPKSLLAALRHCLKPELWQVLSAAAEEAEQQGWHLYLVGGAVRDLLLAIAKGTALQGGLLLEDVDLVVDGFHRAAVVGAGVALAKSLQTHYPTARLEIHGKFQTAALLWHRDPVLKSLWVDFATARTEFYPYPAANPEVESSSIQQDLYRRDFTINAMAIRLTEPCAGEILDFFGGLLDLQAKQIRVLHANSFIEDPTRIYRAVRFATRLGFQLDAQTESYIRYAIASGIYSQTQVQSQDQQRHHQSSQVPVATPALQTRLRAELKYIFQSPYWQPALQTLAELGALQCLHPTLAMDADLWRQLRWVDRGLKWLKRQKAEGNVVDSTGEAGANDVRRRQKAEATSNFHPSAFCAPLSSFPPSWLALLEVLLAHLAPEHRSAVATNLQLPIDSTERLQQLETAQLTLTAALPACQRPSEIVQLLKPYDLWLLVLIAVRSERSTPAPSKTGSPRRKIWQYLTHWVAVKPPLDGKDLKALGYKPGPQFKAILEALVAATLDGVLSNHAEAEAFVAERFGEG</sequence>
<dbReference type="InterPro" id="IPR001667">
    <property type="entry name" value="DDH_dom"/>
</dbReference>
<evidence type="ECO:0000256" key="13">
    <source>
        <dbReference type="SAM" id="MobiDB-lite"/>
    </source>
</evidence>
<dbReference type="Gene3D" id="1.10.3090.10">
    <property type="entry name" value="cca-adding enzyme, domain 2"/>
    <property type="match status" value="2"/>
</dbReference>
<evidence type="ECO:0000256" key="7">
    <source>
        <dbReference type="ARBA" id="ARBA00022723"/>
    </source>
</evidence>
<evidence type="ECO:0000256" key="9">
    <source>
        <dbReference type="ARBA" id="ARBA00022842"/>
    </source>
</evidence>
<name>A0ABV0KU29_9CYAN</name>
<evidence type="ECO:0000256" key="11">
    <source>
        <dbReference type="PROSITE-ProRule" id="PRU00703"/>
    </source>
</evidence>
<feature type="region of interest" description="Disordered" evidence="13">
    <location>
        <begin position="466"/>
        <end position="494"/>
    </location>
</feature>
<dbReference type="Pfam" id="PF12627">
    <property type="entry name" value="PolyA_pol_RNAbd"/>
    <property type="match status" value="1"/>
</dbReference>
<evidence type="ECO:0000259" key="14">
    <source>
        <dbReference type="PROSITE" id="PS51371"/>
    </source>
</evidence>
<dbReference type="EMBL" id="JAMPLM010000068">
    <property type="protein sequence ID" value="MEP1062491.1"/>
    <property type="molecule type" value="Genomic_DNA"/>
</dbReference>
<protein>
    <submittedName>
        <fullName evidence="15">CBS domain-containing protein</fullName>
    </submittedName>
</protein>
<dbReference type="InterPro" id="IPR002646">
    <property type="entry name" value="PolA_pol_head_dom"/>
</dbReference>
<evidence type="ECO:0000256" key="8">
    <source>
        <dbReference type="ARBA" id="ARBA00022741"/>
    </source>
</evidence>
<dbReference type="InterPro" id="IPR046342">
    <property type="entry name" value="CBS_dom_sf"/>
</dbReference>
<evidence type="ECO:0000256" key="10">
    <source>
        <dbReference type="ARBA" id="ARBA00022884"/>
    </source>
</evidence>
<keyword evidence="7" id="KW-0479">Metal-binding</keyword>
<dbReference type="PANTHER" id="PTHR47788">
    <property type="entry name" value="POLYA POLYMERASE"/>
    <property type="match status" value="1"/>
</dbReference>
<dbReference type="Pfam" id="PF00571">
    <property type="entry name" value="CBS"/>
    <property type="match status" value="2"/>
</dbReference>
<proteinExistence type="inferred from homology"/>
<dbReference type="RefSeq" id="WP_190451861.1">
    <property type="nucleotide sequence ID" value="NZ_JAMPLM010000068.1"/>
</dbReference>
<dbReference type="SMART" id="SM00116">
    <property type="entry name" value="CBS"/>
    <property type="match status" value="2"/>
</dbReference>
<dbReference type="SUPFAM" id="SSF81891">
    <property type="entry name" value="Poly A polymerase C-terminal region-like"/>
    <property type="match status" value="1"/>
</dbReference>
<keyword evidence="6" id="KW-0548">Nucleotidyltransferase</keyword>
<evidence type="ECO:0000313" key="16">
    <source>
        <dbReference type="Proteomes" id="UP001476950"/>
    </source>
</evidence>
<comment type="caution">
    <text evidence="15">The sequence shown here is derived from an EMBL/GenBank/DDBJ whole genome shotgun (WGS) entry which is preliminary data.</text>
</comment>
<feature type="domain" description="CBS" evidence="14">
    <location>
        <begin position="352"/>
        <end position="411"/>
    </location>
</feature>
<evidence type="ECO:0000256" key="12">
    <source>
        <dbReference type="RuleBase" id="RU003953"/>
    </source>
</evidence>
<dbReference type="Gene3D" id="3.90.1640.10">
    <property type="entry name" value="inorganic pyrophosphatase (n-terminal core)"/>
    <property type="match status" value="1"/>
</dbReference>
<dbReference type="Pfam" id="PF01368">
    <property type="entry name" value="DHH"/>
    <property type="match status" value="1"/>
</dbReference>
<evidence type="ECO:0000256" key="3">
    <source>
        <dbReference type="ARBA" id="ARBA00022555"/>
    </source>
</evidence>
<keyword evidence="11" id="KW-0129">CBS domain</keyword>
<organism evidence="15 16">
    <name type="scientific">Stenomitos frigidus AS-A4</name>
    <dbReference type="NCBI Taxonomy" id="2933935"/>
    <lineage>
        <taxon>Bacteria</taxon>
        <taxon>Bacillati</taxon>
        <taxon>Cyanobacteriota</taxon>
        <taxon>Cyanophyceae</taxon>
        <taxon>Leptolyngbyales</taxon>
        <taxon>Leptolyngbyaceae</taxon>
        <taxon>Stenomitos</taxon>
    </lineage>
</organism>
<accession>A0ABV0KU29</accession>
<evidence type="ECO:0000256" key="5">
    <source>
        <dbReference type="ARBA" id="ARBA00022694"/>
    </source>
</evidence>
<dbReference type="PANTHER" id="PTHR47788:SF1">
    <property type="entry name" value="A-ADDING TRNA NUCLEOTIDYLTRANSFERASE"/>
    <property type="match status" value="1"/>
</dbReference>
<dbReference type="Proteomes" id="UP001476950">
    <property type="component" value="Unassembled WGS sequence"/>
</dbReference>
<dbReference type="SUPFAM" id="SSF81301">
    <property type="entry name" value="Nucleotidyltransferase"/>
    <property type="match status" value="1"/>
</dbReference>
<keyword evidence="5" id="KW-0819">tRNA processing</keyword>
<keyword evidence="3" id="KW-0820">tRNA-binding</keyword>
<keyword evidence="16" id="KW-1185">Reference proteome</keyword>
<dbReference type="InterPro" id="IPR032828">
    <property type="entry name" value="PolyA_RNA-bd"/>
</dbReference>
<evidence type="ECO:0000256" key="6">
    <source>
        <dbReference type="ARBA" id="ARBA00022695"/>
    </source>
</evidence>
<feature type="region of interest" description="Disordered" evidence="13">
    <location>
        <begin position="251"/>
        <end position="279"/>
    </location>
</feature>
<keyword evidence="10 12" id="KW-0694">RNA-binding</keyword>
<evidence type="ECO:0000256" key="2">
    <source>
        <dbReference type="ARBA" id="ARBA00007265"/>
    </source>
</evidence>
<evidence type="ECO:0000256" key="1">
    <source>
        <dbReference type="ARBA" id="ARBA00001946"/>
    </source>
</evidence>
<dbReference type="InterPro" id="IPR043519">
    <property type="entry name" value="NT_sf"/>
</dbReference>
<dbReference type="InterPro" id="IPR000644">
    <property type="entry name" value="CBS_dom"/>
</dbReference>
<comment type="similarity">
    <text evidence="2 12">Belongs to the tRNA nucleotidyltransferase/poly(A) polymerase family.</text>
</comment>
<dbReference type="Pfam" id="PF01743">
    <property type="entry name" value="PolyA_pol"/>
    <property type="match status" value="1"/>
</dbReference>
<gene>
    <name evidence="15" type="ORF">NDI38_29385</name>
</gene>
<dbReference type="InterPro" id="IPR052390">
    <property type="entry name" value="tRNA_nt/polyA_polymerase"/>
</dbReference>